<keyword evidence="2" id="KW-1185">Reference proteome</keyword>
<dbReference type="Proteomes" id="UP000829720">
    <property type="component" value="Unassembled WGS sequence"/>
</dbReference>
<reference evidence="1" key="1">
    <citation type="submission" date="2021-01" db="EMBL/GenBank/DDBJ databases">
        <authorList>
            <person name="Zahm M."/>
            <person name="Roques C."/>
            <person name="Cabau C."/>
            <person name="Klopp C."/>
            <person name="Donnadieu C."/>
            <person name="Jouanno E."/>
            <person name="Lampietro C."/>
            <person name="Louis A."/>
            <person name="Herpin A."/>
            <person name="Echchiki A."/>
            <person name="Berthelot C."/>
            <person name="Parey E."/>
            <person name="Roest-Crollius H."/>
            <person name="Braasch I."/>
            <person name="Postlethwait J."/>
            <person name="Bobe J."/>
            <person name="Montfort J."/>
            <person name="Bouchez O."/>
            <person name="Begum T."/>
            <person name="Mejri S."/>
            <person name="Adams A."/>
            <person name="Chen W.-J."/>
            <person name="Guiguen Y."/>
        </authorList>
    </citation>
    <scope>NUCLEOTIDE SEQUENCE</scope>
    <source>
        <tissue evidence="1">Blood</tissue>
    </source>
</reference>
<organism evidence="1 2">
    <name type="scientific">Albula goreensis</name>
    <dbReference type="NCBI Taxonomy" id="1534307"/>
    <lineage>
        <taxon>Eukaryota</taxon>
        <taxon>Metazoa</taxon>
        <taxon>Chordata</taxon>
        <taxon>Craniata</taxon>
        <taxon>Vertebrata</taxon>
        <taxon>Euteleostomi</taxon>
        <taxon>Actinopterygii</taxon>
        <taxon>Neopterygii</taxon>
        <taxon>Teleostei</taxon>
        <taxon>Albuliformes</taxon>
        <taxon>Albulidae</taxon>
        <taxon>Albula</taxon>
    </lineage>
</organism>
<evidence type="ECO:0000313" key="1">
    <source>
        <dbReference type="EMBL" id="KAI1883609.1"/>
    </source>
</evidence>
<protein>
    <submittedName>
        <fullName evidence="1">Uncharacterized protein</fullName>
    </submittedName>
</protein>
<dbReference type="EMBL" id="JAERUA010000023">
    <property type="protein sequence ID" value="KAI1883609.1"/>
    <property type="molecule type" value="Genomic_DNA"/>
</dbReference>
<comment type="caution">
    <text evidence="1">The sequence shown here is derived from an EMBL/GenBank/DDBJ whole genome shotgun (WGS) entry which is preliminary data.</text>
</comment>
<accession>A0A8T3CEZ1</accession>
<sequence length="84" mass="8962">MVSLGRLVRLQVGVFRALCHTNQSVQPRVLSLKYNPGCNSSGALTKQPSAALLHPPVILLSSTSMVVQYSHFPYPPGGSAVSFP</sequence>
<gene>
    <name evidence="1" type="ORF">AGOR_G00233330</name>
</gene>
<dbReference type="AlphaFoldDB" id="A0A8T3CEZ1"/>
<evidence type="ECO:0000313" key="2">
    <source>
        <dbReference type="Proteomes" id="UP000829720"/>
    </source>
</evidence>
<proteinExistence type="predicted"/>
<name>A0A8T3CEZ1_9TELE</name>